<comment type="similarity">
    <text evidence="1">Belongs to the HesA/MoeB/ThiF family.</text>
</comment>
<proteinExistence type="inferred from homology"/>
<dbReference type="CDD" id="cd00757">
    <property type="entry name" value="ThiF_MoeB_HesA_family"/>
    <property type="match status" value="1"/>
</dbReference>
<dbReference type="AlphaFoldDB" id="A0A4V1HD14"/>
<dbReference type="Pfam" id="PF00899">
    <property type="entry name" value="ThiF"/>
    <property type="match status" value="1"/>
</dbReference>
<dbReference type="KEGG" id="pdv:FFU37_01325"/>
<dbReference type="InterPro" id="IPR045886">
    <property type="entry name" value="ThiF/MoeB/HesA"/>
</dbReference>
<dbReference type="GO" id="GO:0004792">
    <property type="term" value="F:thiosulfate-cyanide sulfurtransferase activity"/>
    <property type="evidence" value="ECO:0007669"/>
    <property type="project" value="TreeGrafter"/>
</dbReference>
<dbReference type="NCBIfam" id="NF004281">
    <property type="entry name" value="PRK05690.1"/>
    <property type="match status" value="1"/>
</dbReference>
<sequence>MPIKTNKGNTNKADKRSELSDKETLRYSRHLLLEEVGLEGQLALKSSTVAVVGAGGLGSPALLYLAAAGVGTLILIDDDEVELSNLQRQVLYKINHLGQNKVAAAGKVLASLNNQIEIVTHCQKLDESNAANMLKGADIVLDCSDNFSTRYSVNRYCIANKTPLISGAALATKGQLMGFDFRQSDSPCYGCVFPQSEATSVINCSNAGVISALLGVIGSMQAQLTLNLLLGHAEGSVFITFDALTLKQQHFKVIKDLECKECGK</sequence>
<evidence type="ECO:0000313" key="5">
    <source>
        <dbReference type="Proteomes" id="UP000310065"/>
    </source>
</evidence>
<dbReference type="Proteomes" id="UP000310065">
    <property type="component" value="Chromosome L1"/>
</dbReference>
<dbReference type="PANTHER" id="PTHR10953">
    <property type="entry name" value="UBIQUITIN-ACTIVATING ENZYME E1"/>
    <property type="match status" value="1"/>
</dbReference>
<feature type="compositionally biased region" description="Basic and acidic residues" evidence="2">
    <location>
        <begin position="12"/>
        <end position="21"/>
    </location>
</feature>
<evidence type="ECO:0000256" key="1">
    <source>
        <dbReference type="ARBA" id="ARBA00009919"/>
    </source>
</evidence>
<organism evidence="4 5">
    <name type="scientific">Pseudoalteromonas distincta</name>
    <dbReference type="NCBI Taxonomy" id="77608"/>
    <lineage>
        <taxon>Bacteria</taxon>
        <taxon>Pseudomonadati</taxon>
        <taxon>Pseudomonadota</taxon>
        <taxon>Gammaproteobacteria</taxon>
        <taxon>Alteromonadales</taxon>
        <taxon>Pseudoalteromonadaceae</taxon>
        <taxon>Pseudoalteromonas</taxon>
    </lineage>
</organism>
<dbReference type="InterPro" id="IPR035985">
    <property type="entry name" value="Ubiquitin-activating_enz"/>
</dbReference>
<reference evidence="4 5" key="1">
    <citation type="submission" date="2019-05" db="EMBL/GenBank/DDBJ databases">
        <title>Complete genome sequence of Pseudoalteromonas sp. 16-SW-7(T) isolated from the Okhotsk Sea, Russia.</title>
        <authorList>
            <person name="Nguyen T.H."/>
            <person name="Nedashkovskaya O.I."/>
            <person name="Kim S.-G."/>
        </authorList>
    </citation>
    <scope>NUCLEOTIDE SEQUENCE [LARGE SCALE GENOMIC DNA]</scope>
    <source>
        <strain evidence="4 5">16-SW-7</strain>
    </source>
</reference>
<dbReference type="GO" id="GO:0008146">
    <property type="term" value="F:sulfotransferase activity"/>
    <property type="evidence" value="ECO:0007669"/>
    <property type="project" value="TreeGrafter"/>
</dbReference>
<dbReference type="InterPro" id="IPR000594">
    <property type="entry name" value="ThiF_NAD_FAD-bd"/>
</dbReference>
<feature type="compositionally biased region" description="Polar residues" evidence="2">
    <location>
        <begin position="1"/>
        <end position="11"/>
    </location>
</feature>
<name>A0A4V1HD14_9GAMM</name>
<dbReference type="SUPFAM" id="SSF69572">
    <property type="entry name" value="Activating enzymes of the ubiquitin-like proteins"/>
    <property type="match status" value="1"/>
</dbReference>
<dbReference type="RefSeq" id="WP_138488529.1">
    <property type="nucleotide sequence ID" value="NZ_CP040558.1"/>
</dbReference>
<dbReference type="EMBL" id="CP040558">
    <property type="protein sequence ID" value="QCU73185.1"/>
    <property type="molecule type" value="Genomic_DNA"/>
</dbReference>
<dbReference type="GO" id="GO:0005829">
    <property type="term" value="C:cytosol"/>
    <property type="evidence" value="ECO:0007669"/>
    <property type="project" value="TreeGrafter"/>
</dbReference>
<feature type="region of interest" description="Disordered" evidence="2">
    <location>
        <begin position="1"/>
        <end position="21"/>
    </location>
</feature>
<dbReference type="GO" id="GO:0008641">
    <property type="term" value="F:ubiquitin-like modifier activating enzyme activity"/>
    <property type="evidence" value="ECO:0007669"/>
    <property type="project" value="InterPro"/>
</dbReference>
<evidence type="ECO:0000313" key="4">
    <source>
        <dbReference type="EMBL" id="QCU73185.1"/>
    </source>
</evidence>
<gene>
    <name evidence="4" type="ORF">FFU37_01325</name>
</gene>
<dbReference type="FunFam" id="3.40.50.720:FF:000080">
    <property type="entry name" value="Thiazole biosynthesis adenylyltransferase ThiF"/>
    <property type="match status" value="1"/>
</dbReference>
<evidence type="ECO:0000256" key="2">
    <source>
        <dbReference type="SAM" id="MobiDB-lite"/>
    </source>
</evidence>
<dbReference type="PANTHER" id="PTHR10953:SF240">
    <property type="entry name" value="SULFUR CARRIER PROTEIN THIS ADENYLYLTRANSFERASE"/>
    <property type="match status" value="1"/>
</dbReference>
<dbReference type="GeneID" id="88774271"/>
<accession>A0A4V1HD14</accession>
<feature type="domain" description="THIF-type NAD/FAD binding fold" evidence="3">
    <location>
        <begin position="27"/>
        <end position="256"/>
    </location>
</feature>
<evidence type="ECO:0000259" key="3">
    <source>
        <dbReference type="Pfam" id="PF00899"/>
    </source>
</evidence>
<protein>
    <submittedName>
        <fullName evidence="4">HesA/MoeB/ThiF family protein</fullName>
    </submittedName>
</protein>
<dbReference type="Gene3D" id="3.40.50.720">
    <property type="entry name" value="NAD(P)-binding Rossmann-like Domain"/>
    <property type="match status" value="1"/>
</dbReference>
<dbReference type="GO" id="GO:0016779">
    <property type="term" value="F:nucleotidyltransferase activity"/>
    <property type="evidence" value="ECO:0007669"/>
    <property type="project" value="TreeGrafter"/>
</dbReference>